<sequence length="587" mass="63646">MSEARASLKDPSRPFTPAAMTRARLLWADDEPLQKRVEDELGSVACELKGLTSSPRSALKALETLRPWIEGSAFTAVERCRARADVVRSLENGLAHGDARVRVCVARDALSLLKEDDTQCEIAACRAIYEAEPELLFELEVVPVVVAKIAEAAQRLREQRVARLALVYLGATAQNLSAATATTFDRLGGLACAVCDLLRSAVDSAEASEERSELLTHLSAALRNACPSQVRQLETARGAVALAGALRAGLAEPRWPLVLNASRALARLSSQPRFFEVHLGGPGAAAHDQLVRDAQDALATAHAHLQTGIVVRLAFLLGNATADDARARMLVSVPRLVDLLATSAERDDEEQVVIKLVRIVANCAIEPTLGARAARLRGVIAWLPRLVRRAAVGRREELLLNVVAAITNLSYYRSFFDDDQATCSHLVDALLHPNHEIVCEAARAFGNLSRSAATRNIMRTVGADEALALLVAHHPSRNVVFAAVGSLVNLATDDEYPPTVKTSSVLDDLVNVLRRAGIQDLGLAAVACKAIHNFLLLLRPTEGERDDDRLWASLDELVEAAQHLPAAADDFISAARALRELRRRRRR</sequence>
<dbReference type="AlphaFoldDB" id="A0AAD7XJF3"/>
<gene>
    <name evidence="1" type="ORF">CTAYLR_008464</name>
</gene>
<protein>
    <recommendedName>
        <fullName evidence="3">Armadillo repeat-containing protein 8</fullName>
    </recommendedName>
</protein>
<dbReference type="InterPro" id="IPR011989">
    <property type="entry name" value="ARM-like"/>
</dbReference>
<name>A0AAD7XJF3_9STRA</name>
<dbReference type="EMBL" id="JAQMWT010000418">
    <property type="protein sequence ID" value="KAJ8601603.1"/>
    <property type="molecule type" value="Genomic_DNA"/>
</dbReference>
<evidence type="ECO:0000313" key="2">
    <source>
        <dbReference type="Proteomes" id="UP001230188"/>
    </source>
</evidence>
<comment type="caution">
    <text evidence="1">The sequence shown here is derived from an EMBL/GenBank/DDBJ whole genome shotgun (WGS) entry which is preliminary data.</text>
</comment>
<dbReference type="Proteomes" id="UP001230188">
    <property type="component" value="Unassembled WGS sequence"/>
</dbReference>
<dbReference type="PANTHER" id="PTHR21356">
    <property type="entry name" value="ARMADILLO REPEAT CONTAINING 2"/>
    <property type="match status" value="1"/>
</dbReference>
<dbReference type="PANTHER" id="PTHR21356:SF1">
    <property type="entry name" value="ARMADILLO REPEAT-CONTAINING PROTEIN 2"/>
    <property type="match status" value="1"/>
</dbReference>
<evidence type="ECO:0008006" key="3">
    <source>
        <dbReference type="Google" id="ProtNLM"/>
    </source>
</evidence>
<dbReference type="Gene3D" id="1.25.10.10">
    <property type="entry name" value="Leucine-rich Repeat Variant"/>
    <property type="match status" value="2"/>
</dbReference>
<keyword evidence="2" id="KW-1185">Reference proteome</keyword>
<accession>A0AAD7XJF3</accession>
<dbReference type="SUPFAM" id="SSF48371">
    <property type="entry name" value="ARM repeat"/>
    <property type="match status" value="2"/>
</dbReference>
<proteinExistence type="predicted"/>
<dbReference type="InterPro" id="IPR038905">
    <property type="entry name" value="ARMC2"/>
</dbReference>
<evidence type="ECO:0000313" key="1">
    <source>
        <dbReference type="EMBL" id="KAJ8601603.1"/>
    </source>
</evidence>
<organism evidence="1 2">
    <name type="scientific">Chrysophaeum taylorii</name>
    <dbReference type="NCBI Taxonomy" id="2483200"/>
    <lineage>
        <taxon>Eukaryota</taxon>
        <taxon>Sar</taxon>
        <taxon>Stramenopiles</taxon>
        <taxon>Ochrophyta</taxon>
        <taxon>Pelagophyceae</taxon>
        <taxon>Pelagomonadales</taxon>
        <taxon>Pelagomonadaceae</taxon>
        <taxon>Chrysophaeum</taxon>
    </lineage>
</organism>
<reference evidence="1" key="1">
    <citation type="submission" date="2023-01" db="EMBL/GenBank/DDBJ databases">
        <title>Metagenome sequencing of chrysophaentin producing Chrysophaeum taylorii.</title>
        <authorList>
            <person name="Davison J."/>
            <person name="Bewley C."/>
        </authorList>
    </citation>
    <scope>NUCLEOTIDE SEQUENCE</scope>
    <source>
        <strain evidence="1">NIES-1699</strain>
    </source>
</reference>
<dbReference type="InterPro" id="IPR016024">
    <property type="entry name" value="ARM-type_fold"/>
</dbReference>
<dbReference type="GO" id="GO:0044782">
    <property type="term" value="P:cilium organization"/>
    <property type="evidence" value="ECO:0007669"/>
    <property type="project" value="TreeGrafter"/>
</dbReference>